<dbReference type="AlphaFoldDB" id="A0A7X2PCR6"/>
<evidence type="ECO:0000313" key="1">
    <source>
        <dbReference type="EMBL" id="MSU06448.1"/>
    </source>
</evidence>
<proteinExistence type="predicted"/>
<organism evidence="1 2">
    <name type="scientific">Bullifex porci</name>
    <dbReference type="NCBI Taxonomy" id="2606638"/>
    <lineage>
        <taxon>Bacteria</taxon>
        <taxon>Pseudomonadati</taxon>
        <taxon>Spirochaetota</taxon>
        <taxon>Spirochaetia</taxon>
        <taxon>Spirochaetales</taxon>
        <taxon>Spirochaetaceae</taxon>
        <taxon>Bullifex</taxon>
    </lineage>
</organism>
<dbReference type="RefSeq" id="WP_154425418.1">
    <property type="nucleotide sequence ID" value="NZ_VUNN01000011.1"/>
</dbReference>
<evidence type="ECO:0000313" key="2">
    <source>
        <dbReference type="Proteomes" id="UP000460549"/>
    </source>
</evidence>
<protein>
    <recommendedName>
        <fullName evidence="3">DUF5723 domain-containing protein</fullName>
    </recommendedName>
</protein>
<accession>A0A7X2PCR6</accession>
<dbReference type="EMBL" id="VUNN01000011">
    <property type="protein sequence ID" value="MSU06448.1"/>
    <property type="molecule type" value="Genomic_DNA"/>
</dbReference>
<reference evidence="1 2" key="1">
    <citation type="submission" date="2019-08" db="EMBL/GenBank/DDBJ databases">
        <title>In-depth cultivation of the pig gut microbiome towards novel bacterial diversity and tailored functional studies.</title>
        <authorList>
            <person name="Wylensek D."/>
            <person name="Hitch T.C.A."/>
            <person name="Clavel T."/>
        </authorList>
    </citation>
    <scope>NUCLEOTIDE SEQUENCE [LARGE SCALE GENOMIC DNA]</scope>
    <source>
        <strain evidence="1 2">NM-380-WT-3C1</strain>
    </source>
</reference>
<keyword evidence="2" id="KW-1185">Reference proteome</keyword>
<gene>
    <name evidence="1" type="ORF">FYJ80_06585</name>
</gene>
<name>A0A7X2PCR6_9SPIO</name>
<dbReference type="Proteomes" id="UP000460549">
    <property type="component" value="Unassembled WGS sequence"/>
</dbReference>
<comment type="caution">
    <text evidence="1">The sequence shown here is derived from an EMBL/GenBank/DDBJ whole genome shotgun (WGS) entry which is preliminary data.</text>
</comment>
<evidence type="ECO:0008006" key="3">
    <source>
        <dbReference type="Google" id="ProtNLM"/>
    </source>
</evidence>
<sequence length="360" mass="39419">MKKLILIILILSLVTSIFSAPYISELESKTFRPTSSTFIAMGSSGRAIALREDSSFVNPSAHGEGFSLIIPQLEISISNLNYLVSTAKGAINRDANQLLDSLSIFSGSSYFAALQASGMIFINGFFLDGDARAGLYTDGESISASISIPIEVAISLGYSHNFEFENDYSLAIGGVSHFNYRAYTIPVDVSSFVDSYINRERLIDGLISGSNISFDLGATFYMPYGFSTALTVEDLALDIKFKDSFSNELWNISIPSSVCMSLGYKNKLGPLTIMGAIDLVDVFNIKNGSTLLYHLNFGGGVELWKNIGLYGGLKGGYPSFGLKLKLFFFECFLSYNISETSQYVGYNPKDNISLMIRLFF</sequence>